<proteinExistence type="inferred from homology"/>
<dbReference type="PROSITE" id="PS51147">
    <property type="entry name" value="PFTA"/>
    <property type="match status" value="2"/>
</dbReference>
<sequence>MIRHGQEKGSLKEDEFLLKEYFKLKDIEMDDLESVKKIVQIIPDYYPAWNILKGYLKLNFGDWPDQLRLSQKAIEFNPKSYQAWHHRRCVFEVIQYHLYKKHSNFDTDDEIPFETSFDIELHPNIELVTQKTPRKQVKFTNLIIPILAHTFYTDEKGLYIKNYGIIYEQELELTAAFLGVDERNFHCWNFRRFLVENDDLPFKMYNKDFSNYSCIHHFYNKKYTDNEIISKIFTCPYDEGLWQYYWVMEETQMFKNGVYMKIFDDKIEIKFKDKYKGTLYIKIGDKKIKVDKKVSYKNITVISKIKKEKKYILKDSNKKVLASGFLKRQDYFYDFVEELLEIEEDCNFALLTLLERTEDQAKRNKLIEKLVLADPKRKNYYKSLKYGYILSGMIE</sequence>
<dbReference type="Proteomes" id="UP000292362">
    <property type="component" value="Unassembled WGS sequence"/>
</dbReference>
<evidence type="ECO:0000313" key="7">
    <source>
        <dbReference type="EMBL" id="TBU03541.1"/>
    </source>
</evidence>
<evidence type="ECO:0000256" key="4">
    <source>
        <dbReference type="ARBA" id="ARBA00022737"/>
    </source>
</evidence>
<evidence type="ECO:0000256" key="2">
    <source>
        <dbReference type="ARBA" id="ARBA00022602"/>
    </source>
</evidence>
<comment type="catalytic activity">
    <reaction evidence="5 6">
        <text>geranylgeranyl diphosphate + L-cysteinyl-[protein] = S-geranylgeranyl-L-cysteinyl-[protein] + diphosphate</text>
        <dbReference type="Rhea" id="RHEA:21240"/>
        <dbReference type="Rhea" id="RHEA-COMP:10131"/>
        <dbReference type="Rhea" id="RHEA-COMP:11537"/>
        <dbReference type="ChEBI" id="CHEBI:29950"/>
        <dbReference type="ChEBI" id="CHEBI:33019"/>
        <dbReference type="ChEBI" id="CHEBI:57533"/>
        <dbReference type="ChEBI" id="CHEBI:86021"/>
        <dbReference type="EC" id="2.5.1.60"/>
    </reaction>
</comment>
<dbReference type="EC" id="2.5.1.60" evidence="6"/>
<evidence type="ECO:0000256" key="3">
    <source>
        <dbReference type="ARBA" id="ARBA00022679"/>
    </source>
</evidence>
<gene>
    <name evidence="7" type="ORF">CWI37_0278p0020</name>
</gene>
<dbReference type="VEuPathDB" id="MicrosporidiaDB:CWI37_0278p0020"/>
<evidence type="ECO:0000256" key="6">
    <source>
        <dbReference type="RuleBase" id="RU367120"/>
    </source>
</evidence>
<comment type="function">
    <text evidence="6">Catalyzes the transfer of a geranyl-geranyl moiety from geranyl-geranyl pyrophosphate to cysteines occuring in specific C-terminal amino acid sequences.</text>
</comment>
<evidence type="ECO:0000256" key="5">
    <source>
        <dbReference type="ARBA" id="ARBA00047658"/>
    </source>
</evidence>
<keyword evidence="2 6" id="KW-0637">Prenyltransferase</keyword>
<evidence type="ECO:0000313" key="8">
    <source>
        <dbReference type="Proteomes" id="UP000292362"/>
    </source>
</evidence>
<accession>A0A4Q9L9A3</accession>
<dbReference type="GO" id="GO:0004663">
    <property type="term" value="F:Rab geranylgeranyltransferase activity"/>
    <property type="evidence" value="ECO:0007669"/>
    <property type="project" value="UniProtKB-UniRule"/>
</dbReference>
<keyword evidence="4" id="KW-0677">Repeat</keyword>
<evidence type="ECO:0000256" key="1">
    <source>
        <dbReference type="ARBA" id="ARBA00006734"/>
    </source>
</evidence>
<dbReference type="GO" id="GO:0005968">
    <property type="term" value="C:Rab-protein geranylgeranyltransferase complex"/>
    <property type="evidence" value="ECO:0007669"/>
    <property type="project" value="TreeGrafter"/>
</dbReference>
<dbReference type="EMBL" id="PITJ01000278">
    <property type="protein sequence ID" value="TBU03541.1"/>
    <property type="molecule type" value="Genomic_DNA"/>
</dbReference>
<dbReference type="Gene3D" id="1.25.40.120">
    <property type="entry name" value="Protein prenylyltransferase"/>
    <property type="match status" value="2"/>
</dbReference>
<dbReference type="GO" id="GO:0097354">
    <property type="term" value="P:prenylation"/>
    <property type="evidence" value="ECO:0007669"/>
    <property type="project" value="UniProtKB-UniRule"/>
</dbReference>
<dbReference type="PANTHER" id="PTHR11129">
    <property type="entry name" value="PROTEIN FARNESYLTRANSFERASE ALPHA SUBUNIT/RAB GERANYLGERANYL TRANSFERASE ALPHA SUBUNIT"/>
    <property type="match status" value="1"/>
</dbReference>
<dbReference type="SUPFAM" id="SSF48439">
    <property type="entry name" value="Protein prenylyltransferase"/>
    <property type="match status" value="1"/>
</dbReference>
<dbReference type="InterPro" id="IPR002088">
    <property type="entry name" value="Prenyl_trans_a"/>
</dbReference>
<dbReference type="PANTHER" id="PTHR11129:SF2">
    <property type="entry name" value="GERANYLGERANYL TRANSFERASE TYPE-2 SUBUNIT ALPHA"/>
    <property type="match status" value="1"/>
</dbReference>
<name>A0A4Q9L9A3_9MICR</name>
<organism evidence="7 8">
    <name type="scientific">Hamiltosporidium tvaerminnensis</name>
    <dbReference type="NCBI Taxonomy" id="1176355"/>
    <lineage>
        <taxon>Eukaryota</taxon>
        <taxon>Fungi</taxon>
        <taxon>Fungi incertae sedis</taxon>
        <taxon>Microsporidia</taxon>
        <taxon>Dubosqiidae</taxon>
        <taxon>Hamiltosporidium</taxon>
    </lineage>
</organism>
<comment type="similarity">
    <text evidence="1 6">Belongs to the protein prenyltransferase subunit alpha family.</text>
</comment>
<keyword evidence="3 6" id="KW-0808">Transferase</keyword>
<dbReference type="AlphaFoldDB" id="A0A4Q9L9A3"/>
<reference evidence="7 8" key="1">
    <citation type="submission" date="2017-12" db="EMBL/GenBank/DDBJ databases">
        <authorList>
            <person name="Pombert J.-F."/>
            <person name="Haag K.L."/>
            <person name="Ebert D."/>
        </authorList>
    </citation>
    <scope>NUCLEOTIDE SEQUENCE [LARGE SCALE GENOMIC DNA]</scope>
    <source>
        <strain evidence="7">FI-OER-3-3</strain>
    </source>
</reference>
<protein>
    <recommendedName>
        <fullName evidence="6">Geranylgeranyl transferase type-2 subunit alpha</fullName>
        <ecNumber evidence="6">2.5.1.60</ecNumber>
    </recommendedName>
    <alternativeName>
        <fullName evidence="6">Geranylgeranyl transferase type II subunit alpha</fullName>
    </alternativeName>
</protein>
<comment type="caution">
    <text evidence="7">The sequence shown here is derived from an EMBL/GenBank/DDBJ whole genome shotgun (WGS) entry which is preliminary data.</text>
</comment>
<dbReference type="Pfam" id="PF01239">
    <property type="entry name" value="PPTA"/>
    <property type="match status" value="2"/>
</dbReference>